<proteinExistence type="predicted"/>
<dbReference type="PANTHER" id="PTHR47504">
    <property type="entry name" value="RIGHT ORIGIN-BINDING PROTEIN"/>
    <property type="match status" value="1"/>
</dbReference>
<dbReference type="AlphaFoldDB" id="A0A1X1EM39"/>
<dbReference type="STRING" id="55209.HA50_25655"/>
<name>A0A1X1EM39_PANCY</name>
<evidence type="ECO:0000256" key="2">
    <source>
        <dbReference type="ARBA" id="ARBA00023125"/>
    </source>
</evidence>
<dbReference type="PROSITE" id="PS00041">
    <property type="entry name" value="HTH_ARAC_FAMILY_1"/>
    <property type="match status" value="1"/>
</dbReference>
<dbReference type="Pfam" id="PF12833">
    <property type="entry name" value="HTH_18"/>
    <property type="match status" value="1"/>
</dbReference>
<dbReference type="SMART" id="SM00342">
    <property type="entry name" value="HTH_ARAC"/>
    <property type="match status" value="1"/>
</dbReference>
<keyword evidence="2 5" id="KW-0238">DNA-binding</keyword>
<keyword evidence="3" id="KW-0804">Transcription</keyword>
<organism evidence="5 6">
    <name type="scientific">Pantoea cypripedii</name>
    <name type="common">Pectobacterium cypripedii</name>
    <name type="synonym">Erwinia cypripedii</name>
    <dbReference type="NCBI Taxonomy" id="55209"/>
    <lineage>
        <taxon>Bacteria</taxon>
        <taxon>Pseudomonadati</taxon>
        <taxon>Pseudomonadota</taxon>
        <taxon>Gammaproteobacteria</taxon>
        <taxon>Enterobacterales</taxon>
        <taxon>Erwiniaceae</taxon>
        <taxon>Pantoea</taxon>
    </lineage>
</organism>
<evidence type="ECO:0000259" key="4">
    <source>
        <dbReference type="PROSITE" id="PS01124"/>
    </source>
</evidence>
<keyword evidence="1" id="KW-0805">Transcription regulation</keyword>
<comment type="caution">
    <text evidence="5">The sequence shown here is derived from an EMBL/GenBank/DDBJ whole genome shotgun (WGS) entry which is preliminary data.</text>
</comment>
<dbReference type="PANTHER" id="PTHR47504:SF2">
    <property type="entry name" value="REGULATORY PROTEIN SOXS"/>
    <property type="match status" value="1"/>
</dbReference>
<dbReference type="Proteomes" id="UP000193749">
    <property type="component" value="Unassembled WGS sequence"/>
</dbReference>
<dbReference type="InterPro" id="IPR050959">
    <property type="entry name" value="MarA-like"/>
</dbReference>
<dbReference type="GO" id="GO:0043565">
    <property type="term" value="F:sequence-specific DNA binding"/>
    <property type="evidence" value="ECO:0007669"/>
    <property type="project" value="InterPro"/>
</dbReference>
<accession>A0A1X1EM39</accession>
<dbReference type="InterPro" id="IPR009057">
    <property type="entry name" value="Homeodomain-like_sf"/>
</dbReference>
<dbReference type="SUPFAM" id="SSF46689">
    <property type="entry name" value="Homeodomain-like"/>
    <property type="match status" value="2"/>
</dbReference>
<dbReference type="EMBL" id="MLJI01000002">
    <property type="protein sequence ID" value="ORM89971.1"/>
    <property type="molecule type" value="Genomic_DNA"/>
</dbReference>
<dbReference type="InterPro" id="IPR018062">
    <property type="entry name" value="HTH_AraC-typ_CS"/>
</dbReference>
<evidence type="ECO:0000313" key="5">
    <source>
        <dbReference type="EMBL" id="ORM89971.1"/>
    </source>
</evidence>
<gene>
    <name evidence="5" type="ORF">HA50_25655</name>
</gene>
<feature type="domain" description="HTH araC/xylS-type" evidence="4">
    <location>
        <begin position="9"/>
        <end position="107"/>
    </location>
</feature>
<dbReference type="PRINTS" id="PR00032">
    <property type="entry name" value="HTHARAC"/>
</dbReference>
<dbReference type="Gene3D" id="1.10.10.60">
    <property type="entry name" value="Homeodomain-like"/>
    <property type="match status" value="2"/>
</dbReference>
<dbReference type="OrthoDB" id="282744at2"/>
<evidence type="ECO:0000256" key="3">
    <source>
        <dbReference type="ARBA" id="ARBA00023163"/>
    </source>
</evidence>
<dbReference type="InterPro" id="IPR018060">
    <property type="entry name" value="HTH_AraC"/>
</dbReference>
<dbReference type="InterPro" id="IPR020449">
    <property type="entry name" value="Tscrpt_reg_AraC-type_HTH"/>
</dbReference>
<protein>
    <submittedName>
        <fullName evidence="5">DNA-binding transcriptional regulator RamA</fullName>
    </submittedName>
</protein>
<evidence type="ECO:0000313" key="6">
    <source>
        <dbReference type="Proteomes" id="UP000193749"/>
    </source>
</evidence>
<dbReference type="GO" id="GO:0003700">
    <property type="term" value="F:DNA-binding transcription factor activity"/>
    <property type="evidence" value="ECO:0007669"/>
    <property type="project" value="InterPro"/>
</dbReference>
<dbReference type="RefSeq" id="WP_084879688.1">
    <property type="nucleotide sequence ID" value="NZ_JAGGMY010000002.1"/>
</dbReference>
<sequence>MDRHETIICELLTWIDENIRSPLKIEDVAQRSGYSKWHLQRMFHRIMNISLGNYIRDKKLELAAHDLIDSNEAVIEISVKYGYDSQQSFTRSFARKYNVPPATYRRMKTHNLNFQV</sequence>
<keyword evidence="6" id="KW-1185">Reference proteome</keyword>
<evidence type="ECO:0000256" key="1">
    <source>
        <dbReference type="ARBA" id="ARBA00023015"/>
    </source>
</evidence>
<reference evidence="5 6" key="1">
    <citation type="journal article" date="2017" name="Antonie Van Leeuwenhoek">
        <title>Phylogenomic resolution of the bacterial genus Pantoea and its relationship with Erwinia and Tatumella.</title>
        <authorList>
            <person name="Palmer M."/>
            <person name="Steenkamp E.T."/>
            <person name="Coetzee M.P."/>
            <person name="Chan W.Y."/>
            <person name="van Zyl E."/>
            <person name="De Maayer P."/>
            <person name="Coutinho T.A."/>
            <person name="Blom J."/>
            <person name="Smits T.H."/>
            <person name="Duffy B."/>
            <person name="Venter S.N."/>
        </authorList>
    </citation>
    <scope>NUCLEOTIDE SEQUENCE [LARGE SCALE GENOMIC DNA]</scope>
    <source>
        <strain evidence="5 6">LMG 2657</strain>
    </source>
</reference>
<dbReference type="PROSITE" id="PS01124">
    <property type="entry name" value="HTH_ARAC_FAMILY_2"/>
    <property type="match status" value="1"/>
</dbReference>